<dbReference type="EMBL" id="QFVR01000004">
    <property type="protein sequence ID" value="PWI26274.1"/>
    <property type="molecule type" value="Genomic_DNA"/>
</dbReference>
<evidence type="ECO:0000313" key="1">
    <source>
        <dbReference type="EMBL" id="PWI26274.1"/>
    </source>
</evidence>
<dbReference type="AlphaFoldDB" id="A0A2U3AP13"/>
<protein>
    <submittedName>
        <fullName evidence="1">Uncharacterized protein</fullName>
    </submittedName>
</protein>
<reference evidence="1 2" key="1">
    <citation type="submission" date="2018-05" db="EMBL/GenBank/DDBJ databases">
        <title>Kurthia sibirica genome sequence.</title>
        <authorList>
            <person name="Maclea K.S."/>
            <person name="Goen A.E."/>
        </authorList>
    </citation>
    <scope>NUCLEOTIDE SEQUENCE [LARGE SCALE GENOMIC DNA]</scope>
    <source>
        <strain evidence="1 2">ATCC 49154</strain>
    </source>
</reference>
<gene>
    <name evidence="1" type="ORF">DEX24_04935</name>
</gene>
<name>A0A2U3AP13_9BACL</name>
<keyword evidence="2" id="KW-1185">Reference proteome</keyword>
<comment type="caution">
    <text evidence="1">The sequence shown here is derived from an EMBL/GenBank/DDBJ whole genome shotgun (WGS) entry which is preliminary data.</text>
</comment>
<organism evidence="1 2">
    <name type="scientific">Kurthia sibirica</name>
    <dbReference type="NCBI Taxonomy" id="202750"/>
    <lineage>
        <taxon>Bacteria</taxon>
        <taxon>Bacillati</taxon>
        <taxon>Bacillota</taxon>
        <taxon>Bacilli</taxon>
        <taxon>Bacillales</taxon>
        <taxon>Caryophanaceae</taxon>
        <taxon>Kurthia</taxon>
    </lineage>
</organism>
<dbReference type="Proteomes" id="UP000245938">
    <property type="component" value="Unassembled WGS sequence"/>
</dbReference>
<evidence type="ECO:0000313" key="2">
    <source>
        <dbReference type="Proteomes" id="UP000245938"/>
    </source>
</evidence>
<accession>A0A2U3AP13</accession>
<proteinExistence type="predicted"/>
<sequence>MKFFDELFLSLIVVMKMKKAVIKCIEKLKNYILVNSMVENFSRSRRIVGTVQSSGKVDCI</sequence>